<evidence type="ECO:0000256" key="1">
    <source>
        <dbReference type="ARBA" id="ARBA00000553"/>
    </source>
</evidence>
<dbReference type="CDD" id="cd16833">
    <property type="entry name" value="YfiH"/>
    <property type="match status" value="1"/>
</dbReference>
<gene>
    <name evidence="12" type="primary">yfiH</name>
    <name evidence="12" type="ORF">LMG32289_00575</name>
</gene>
<evidence type="ECO:0000313" key="13">
    <source>
        <dbReference type="Proteomes" id="UP000706525"/>
    </source>
</evidence>
<dbReference type="PANTHER" id="PTHR30616">
    <property type="entry name" value="UNCHARACTERIZED PROTEIN YFIH"/>
    <property type="match status" value="1"/>
</dbReference>
<dbReference type="InterPro" id="IPR038371">
    <property type="entry name" value="Cu_polyphenol_OxRdtase_sf"/>
</dbReference>
<evidence type="ECO:0000256" key="3">
    <source>
        <dbReference type="ARBA" id="ARBA00022679"/>
    </source>
</evidence>
<keyword evidence="3" id="KW-0808">Transferase</keyword>
<keyword evidence="12" id="KW-0560">Oxidoreductase</keyword>
<protein>
    <recommendedName>
        <fullName evidence="10">Purine nucleoside phosphorylase</fullName>
    </recommendedName>
</protein>
<organism evidence="12 13">
    <name type="scientific">Cupriavidus pampae</name>
    <dbReference type="NCBI Taxonomy" id="659251"/>
    <lineage>
        <taxon>Bacteria</taxon>
        <taxon>Pseudomonadati</taxon>
        <taxon>Pseudomonadota</taxon>
        <taxon>Betaproteobacteria</taxon>
        <taxon>Burkholderiales</taxon>
        <taxon>Burkholderiaceae</taxon>
        <taxon>Cupriavidus</taxon>
    </lineage>
</organism>
<dbReference type="SUPFAM" id="SSF64438">
    <property type="entry name" value="CNF1/YfiH-like putative cysteine hydrolases"/>
    <property type="match status" value="1"/>
</dbReference>
<sequence length="288" mass="29628">MMRRRRVTAMAGADALAGATAATDTAAGPHWIVPDWPAPARVRALSTTRHGGVSAAPYGLADGSAGGLNLGTHVGDAREAVDTNRARLAGRLPATPRWLEQVHGCAVATADDAQDTGVPSADASVSARAGHVCAIMTADCLPVLLCDRAGTVVGAAHAGWRGLCTGVIEATMERMAPRAGAAPEWLAWLGPAIGPSAFEVGAEVRAAFLAAALDHERATVEAAFVAVPATPGKYLADIYALARTRLARAGCAAVYGGDACTVTDAERFYSYRRDGVTGRMATLVWLAD</sequence>
<dbReference type="GO" id="GO:0016491">
    <property type="term" value="F:oxidoreductase activity"/>
    <property type="evidence" value="ECO:0007669"/>
    <property type="project" value="UniProtKB-KW"/>
</dbReference>
<dbReference type="Proteomes" id="UP000706525">
    <property type="component" value="Unassembled WGS sequence"/>
</dbReference>
<evidence type="ECO:0000256" key="2">
    <source>
        <dbReference type="ARBA" id="ARBA00007353"/>
    </source>
</evidence>
<keyword evidence="11" id="KW-0732">Signal</keyword>
<comment type="catalytic activity">
    <reaction evidence="9">
        <text>S-methyl-5'-thioadenosine + phosphate = 5-(methylsulfanyl)-alpha-D-ribose 1-phosphate + adenine</text>
        <dbReference type="Rhea" id="RHEA:11852"/>
        <dbReference type="ChEBI" id="CHEBI:16708"/>
        <dbReference type="ChEBI" id="CHEBI:17509"/>
        <dbReference type="ChEBI" id="CHEBI:43474"/>
        <dbReference type="ChEBI" id="CHEBI:58533"/>
        <dbReference type="EC" id="2.4.2.28"/>
    </reaction>
    <physiologicalReaction direction="left-to-right" evidence="9">
        <dbReference type="Rhea" id="RHEA:11853"/>
    </physiologicalReaction>
</comment>
<feature type="chain" id="PRO_5045195970" description="Purine nucleoside phosphorylase" evidence="11">
    <location>
        <begin position="22"/>
        <end position="288"/>
    </location>
</feature>
<dbReference type="EMBL" id="CAJZAG010000001">
    <property type="protein sequence ID" value="CAG9164234.1"/>
    <property type="molecule type" value="Genomic_DNA"/>
</dbReference>
<comment type="catalytic activity">
    <reaction evidence="7">
        <text>adenosine + H2O + H(+) = inosine + NH4(+)</text>
        <dbReference type="Rhea" id="RHEA:24408"/>
        <dbReference type="ChEBI" id="CHEBI:15377"/>
        <dbReference type="ChEBI" id="CHEBI:15378"/>
        <dbReference type="ChEBI" id="CHEBI:16335"/>
        <dbReference type="ChEBI" id="CHEBI:17596"/>
        <dbReference type="ChEBI" id="CHEBI:28938"/>
        <dbReference type="EC" id="3.5.4.4"/>
    </reaction>
    <physiologicalReaction direction="left-to-right" evidence="7">
        <dbReference type="Rhea" id="RHEA:24409"/>
    </physiologicalReaction>
</comment>
<dbReference type="NCBIfam" id="TIGR00726">
    <property type="entry name" value="peptidoglycan editing factor PgeF"/>
    <property type="match status" value="1"/>
</dbReference>
<comment type="catalytic activity">
    <reaction evidence="1">
        <text>inosine + phosphate = alpha-D-ribose 1-phosphate + hypoxanthine</text>
        <dbReference type="Rhea" id="RHEA:27646"/>
        <dbReference type="ChEBI" id="CHEBI:17368"/>
        <dbReference type="ChEBI" id="CHEBI:17596"/>
        <dbReference type="ChEBI" id="CHEBI:43474"/>
        <dbReference type="ChEBI" id="CHEBI:57720"/>
        <dbReference type="EC" id="2.4.2.1"/>
    </reaction>
    <physiologicalReaction direction="left-to-right" evidence="1">
        <dbReference type="Rhea" id="RHEA:27647"/>
    </physiologicalReaction>
</comment>
<dbReference type="InterPro" id="IPR003730">
    <property type="entry name" value="Cu_polyphenol_OxRdtase"/>
</dbReference>
<evidence type="ECO:0000256" key="4">
    <source>
        <dbReference type="ARBA" id="ARBA00022723"/>
    </source>
</evidence>
<keyword evidence="4" id="KW-0479">Metal-binding</keyword>
<dbReference type="PANTHER" id="PTHR30616:SF2">
    <property type="entry name" value="PURINE NUCLEOSIDE PHOSPHORYLASE LACC1"/>
    <property type="match status" value="1"/>
</dbReference>
<feature type="signal peptide" evidence="11">
    <location>
        <begin position="1"/>
        <end position="21"/>
    </location>
</feature>
<evidence type="ECO:0000256" key="11">
    <source>
        <dbReference type="SAM" id="SignalP"/>
    </source>
</evidence>
<accession>A0ABN7XW28</accession>
<comment type="catalytic activity">
    <reaction evidence="8">
        <text>adenosine + phosphate = alpha-D-ribose 1-phosphate + adenine</text>
        <dbReference type="Rhea" id="RHEA:27642"/>
        <dbReference type="ChEBI" id="CHEBI:16335"/>
        <dbReference type="ChEBI" id="CHEBI:16708"/>
        <dbReference type="ChEBI" id="CHEBI:43474"/>
        <dbReference type="ChEBI" id="CHEBI:57720"/>
        <dbReference type="EC" id="2.4.2.1"/>
    </reaction>
    <physiologicalReaction direction="left-to-right" evidence="8">
        <dbReference type="Rhea" id="RHEA:27643"/>
    </physiologicalReaction>
</comment>
<evidence type="ECO:0000256" key="6">
    <source>
        <dbReference type="ARBA" id="ARBA00022833"/>
    </source>
</evidence>
<keyword evidence="5" id="KW-0378">Hydrolase</keyword>
<proteinExistence type="inferred from homology"/>
<evidence type="ECO:0000256" key="7">
    <source>
        <dbReference type="ARBA" id="ARBA00047989"/>
    </source>
</evidence>
<reference evidence="12 13" key="1">
    <citation type="submission" date="2021-08" db="EMBL/GenBank/DDBJ databases">
        <authorList>
            <person name="Peeters C."/>
        </authorList>
    </citation>
    <scope>NUCLEOTIDE SEQUENCE [LARGE SCALE GENOMIC DNA]</scope>
    <source>
        <strain evidence="12 13">LMG 32289</strain>
    </source>
</reference>
<dbReference type="InterPro" id="IPR011324">
    <property type="entry name" value="Cytotoxic_necrot_fac-like_cat"/>
</dbReference>
<comment type="caution">
    <text evidence="12">The sequence shown here is derived from an EMBL/GenBank/DDBJ whole genome shotgun (WGS) entry which is preliminary data.</text>
</comment>
<dbReference type="Pfam" id="PF02578">
    <property type="entry name" value="Cu-oxidase_4"/>
    <property type="match status" value="1"/>
</dbReference>
<keyword evidence="13" id="KW-1185">Reference proteome</keyword>
<evidence type="ECO:0000313" key="12">
    <source>
        <dbReference type="EMBL" id="CAG9164234.1"/>
    </source>
</evidence>
<evidence type="ECO:0000256" key="9">
    <source>
        <dbReference type="ARBA" id="ARBA00049893"/>
    </source>
</evidence>
<evidence type="ECO:0000256" key="8">
    <source>
        <dbReference type="ARBA" id="ARBA00048968"/>
    </source>
</evidence>
<evidence type="ECO:0000256" key="5">
    <source>
        <dbReference type="ARBA" id="ARBA00022801"/>
    </source>
</evidence>
<name>A0ABN7XW28_9BURK</name>
<dbReference type="Gene3D" id="3.60.140.10">
    <property type="entry name" value="CNF1/YfiH-like putative cysteine hydrolases"/>
    <property type="match status" value="1"/>
</dbReference>
<comment type="similarity">
    <text evidence="2 10">Belongs to the purine nucleoside phosphorylase YfiH/LACC1 family.</text>
</comment>
<evidence type="ECO:0000256" key="10">
    <source>
        <dbReference type="RuleBase" id="RU361274"/>
    </source>
</evidence>
<keyword evidence="6" id="KW-0862">Zinc</keyword>